<feature type="transmembrane region" description="Helical" evidence="1">
    <location>
        <begin position="7"/>
        <end position="30"/>
    </location>
</feature>
<dbReference type="EMBL" id="AWVP01000068">
    <property type="protein sequence ID" value="ERK57412.1"/>
    <property type="molecule type" value="Genomic_DNA"/>
</dbReference>
<keyword evidence="1" id="KW-0812">Transmembrane</keyword>
<evidence type="ECO:0000313" key="2">
    <source>
        <dbReference type="EMBL" id="ERK57412.1"/>
    </source>
</evidence>
<dbReference type="PATRIC" id="fig|1321820.3.peg.1071"/>
<comment type="caution">
    <text evidence="2">The sequence shown here is derived from an EMBL/GenBank/DDBJ whole genome shotgun (WGS) entry which is preliminary data.</text>
</comment>
<evidence type="ECO:0000313" key="3">
    <source>
        <dbReference type="Proteomes" id="UP000016637"/>
    </source>
</evidence>
<name>U2S3P8_9BACL</name>
<evidence type="ECO:0000256" key="1">
    <source>
        <dbReference type="SAM" id="Phobius"/>
    </source>
</evidence>
<gene>
    <name evidence="2" type="ORF">HMPREF1983_01104</name>
</gene>
<keyword evidence="1" id="KW-1133">Transmembrane helix</keyword>
<sequence>MKLIKTIFVYALLGVGIGNIITLGFSIAYGSYLPGVPEFINSFSSVNSAVVVQTVVYIILGILQGIVGIIFKNAEYTGLTKIFILHYILIIAPLILAGYYLCWFNSIKTLLGMLVFSSMIYIIIAVVSYFTIKSDIKKINQKLGKYN</sequence>
<organism evidence="2 3">
    <name type="scientific">Gemella bergeri ATCC 700627</name>
    <dbReference type="NCBI Taxonomy" id="1321820"/>
    <lineage>
        <taxon>Bacteria</taxon>
        <taxon>Bacillati</taxon>
        <taxon>Bacillota</taxon>
        <taxon>Bacilli</taxon>
        <taxon>Bacillales</taxon>
        <taxon>Gemellaceae</taxon>
        <taxon>Gemella</taxon>
    </lineage>
</organism>
<dbReference type="eggNOG" id="ENOG50339YB">
    <property type="taxonomic scope" value="Bacteria"/>
</dbReference>
<dbReference type="AlphaFoldDB" id="U2S3P8"/>
<evidence type="ECO:0008006" key="4">
    <source>
        <dbReference type="Google" id="ProtNLM"/>
    </source>
</evidence>
<keyword evidence="3" id="KW-1185">Reference proteome</keyword>
<reference evidence="2 3" key="1">
    <citation type="submission" date="2013-08" db="EMBL/GenBank/DDBJ databases">
        <authorList>
            <person name="Weinstock G."/>
            <person name="Sodergren E."/>
            <person name="Wylie T."/>
            <person name="Fulton L."/>
            <person name="Fulton R."/>
            <person name="Fronick C."/>
            <person name="O'Laughlin M."/>
            <person name="Godfrey J."/>
            <person name="Miner T."/>
            <person name="Herter B."/>
            <person name="Appelbaum E."/>
            <person name="Cordes M."/>
            <person name="Lek S."/>
            <person name="Wollam A."/>
            <person name="Pepin K.H."/>
            <person name="Palsikar V.B."/>
            <person name="Mitreva M."/>
            <person name="Wilson R.K."/>
        </authorList>
    </citation>
    <scope>NUCLEOTIDE SEQUENCE [LARGE SCALE GENOMIC DNA]</scope>
    <source>
        <strain evidence="2 3">ATCC 700627</strain>
    </source>
</reference>
<proteinExistence type="predicted"/>
<protein>
    <recommendedName>
        <fullName evidence="4">DUF3021 domain-containing protein</fullName>
    </recommendedName>
</protein>
<feature type="transmembrane region" description="Helical" evidence="1">
    <location>
        <begin position="83"/>
        <end position="101"/>
    </location>
</feature>
<dbReference type="Pfam" id="PF11457">
    <property type="entry name" value="DUF3021"/>
    <property type="match status" value="1"/>
</dbReference>
<dbReference type="RefSeq" id="WP_021752283.1">
    <property type="nucleotide sequence ID" value="NZ_KI271793.1"/>
</dbReference>
<feature type="transmembrane region" description="Helical" evidence="1">
    <location>
        <begin position="50"/>
        <end position="71"/>
    </location>
</feature>
<feature type="transmembrane region" description="Helical" evidence="1">
    <location>
        <begin position="113"/>
        <end position="132"/>
    </location>
</feature>
<dbReference type="Proteomes" id="UP000016637">
    <property type="component" value="Unassembled WGS sequence"/>
</dbReference>
<dbReference type="InterPro" id="IPR021560">
    <property type="entry name" value="DUF3021"/>
</dbReference>
<accession>U2S3P8</accession>
<keyword evidence="1" id="KW-0472">Membrane</keyword>
<dbReference type="HOGENOM" id="CLU_103763_2_0_9"/>